<dbReference type="PROSITE" id="PS50968">
    <property type="entry name" value="BIOTINYL_LIPOYL"/>
    <property type="match status" value="1"/>
</dbReference>
<dbReference type="GO" id="GO:0004075">
    <property type="term" value="F:biotin carboxylase activity"/>
    <property type="evidence" value="ECO:0007669"/>
    <property type="project" value="UniProtKB-EC"/>
</dbReference>
<dbReference type="Pfam" id="PF00289">
    <property type="entry name" value="Biotin_carb_N"/>
    <property type="match status" value="1"/>
</dbReference>
<comment type="subunit">
    <text evidence="9">The biotin-dependent acyl-CoA carboxylase complex is composed of AccA1, which contains the biotin carboxylase (BC) and biotin carboxyl carrier protein (BCCP) domains, and AccD1, which contains the carboxyl transferase (CT) domain. The AccA1/AccD1 complex forms a dodecamer.</text>
</comment>
<dbReference type="AlphaFoldDB" id="A0A401Z8V3"/>
<dbReference type="Pfam" id="PF02786">
    <property type="entry name" value="CPSase_L_D2"/>
    <property type="match status" value="1"/>
</dbReference>
<dbReference type="PROSITE" id="PS00867">
    <property type="entry name" value="CPSASE_2"/>
    <property type="match status" value="1"/>
</dbReference>
<evidence type="ECO:0000259" key="13">
    <source>
        <dbReference type="PROSITE" id="PS50975"/>
    </source>
</evidence>
<keyword evidence="7" id="KW-0092">Biotin</keyword>
<evidence type="ECO:0000256" key="2">
    <source>
        <dbReference type="ARBA" id="ARBA00013263"/>
    </source>
</evidence>
<dbReference type="SUPFAM" id="SSF56059">
    <property type="entry name" value="Glutathione synthetase ATP-binding domain-like"/>
    <property type="match status" value="1"/>
</dbReference>
<dbReference type="InterPro" id="IPR011761">
    <property type="entry name" value="ATP-grasp"/>
</dbReference>
<protein>
    <recommendedName>
        <fullName evidence="10">Biotin-dependent 3-methylcrotonyl-coenzyme A carboxylase alpha1 subunit</fullName>
        <ecNumber evidence="2">6.3.4.14</ecNumber>
    </recommendedName>
</protein>
<dbReference type="InterPro" id="IPR011764">
    <property type="entry name" value="Biotin_carboxylation_dom"/>
</dbReference>
<dbReference type="NCBIfam" id="NF006367">
    <property type="entry name" value="PRK08591.1"/>
    <property type="match status" value="1"/>
</dbReference>
<comment type="caution">
    <text evidence="15">The sequence shown here is derived from an EMBL/GenBank/DDBJ whole genome shotgun (WGS) entry which is preliminary data.</text>
</comment>
<evidence type="ECO:0000256" key="10">
    <source>
        <dbReference type="ARBA" id="ARBA00074050"/>
    </source>
</evidence>
<comment type="function">
    <text evidence="8">Component of a biotin-dependent acyl-CoA carboxylase complex. This subunit catalyzes the ATP-dependent carboxylation of the biotin carried by the biotin carboxyl carrier (BCC) domain, resulting in the formation of carboxyl biotin. When associated with the beta1 subunit AccD1, is involved in branched amino-acid catabolism with methylcrotonyl coenzyme A as the substrate.</text>
</comment>
<evidence type="ECO:0000259" key="12">
    <source>
        <dbReference type="PROSITE" id="PS50968"/>
    </source>
</evidence>
<dbReference type="PANTHER" id="PTHR18866">
    <property type="entry name" value="CARBOXYLASE:PYRUVATE/ACETYL-COA/PROPIONYL-COA CARBOXYLASE"/>
    <property type="match status" value="1"/>
</dbReference>
<dbReference type="Gene3D" id="2.40.50.100">
    <property type="match status" value="1"/>
</dbReference>
<dbReference type="PROSITE" id="PS50979">
    <property type="entry name" value="BC"/>
    <property type="match status" value="1"/>
</dbReference>
<dbReference type="InterPro" id="IPR011053">
    <property type="entry name" value="Single_hybrid_motif"/>
</dbReference>
<dbReference type="InterPro" id="IPR005479">
    <property type="entry name" value="CPAse_ATP-bd"/>
</dbReference>
<dbReference type="InterPro" id="IPR005481">
    <property type="entry name" value="BC-like_N"/>
</dbReference>
<dbReference type="InterPro" id="IPR011054">
    <property type="entry name" value="Rudment_hybrid_motif"/>
</dbReference>
<dbReference type="SUPFAM" id="SSF52440">
    <property type="entry name" value="PreATP-grasp domain"/>
    <property type="match status" value="1"/>
</dbReference>
<evidence type="ECO:0000256" key="6">
    <source>
        <dbReference type="ARBA" id="ARBA00022946"/>
    </source>
</evidence>
<organism evidence="15 16">
    <name type="scientific">Dictyobacter aurantiacus</name>
    <dbReference type="NCBI Taxonomy" id="1936993"/>
    <lineage>
        <taxon>Bacteria</taxon>
        <taxon>Bacillati</taxon>
        <taxon>Chloroflexota</taxon>
        <taxon>Ktedonobacteria</taxon>
        <taxon>Ktedonobacterales</taxon>
        <taxon>Dictyobacteraceae</taxon>
        <taxon>Dictyobacter</taxon>
    </lineage>
</organism>
<evidence type="ECO:0000256" key="8">
    <source>
        <dbReference type="ARBA" id="ARBA00053351"/>
    </source>
</evidence>
<sequence>MILHQVDKGTMFKKILIANRGEIAVRIMATCREMNIRSVAVYSEADQHAQHVLCADEAYLIGPAPASQSYLNTAAILEVARRSGAEAIHPGYGFLSENAEFAEACEQAGIVFIGPSAAAMRLMGSKIAAKQLARQVDAPTVPGYSGESQDPQVLQQEALNIGFPLLIKASAGGGGKGMRVVQRAEEFPEQLAGARREAQAAFGDGTVFLERYLQQPRHIEIQILADTHGHIIHLGERECSIQRRHQKIIEESPSVALTPELRDEMGRAAIRIAQAASYVNAGTLEFMLDADARFYFLEMNTRLQVEHPVTELVTGLDLVRQQLLIAAGEPLALTQKDITSRGHAIEARLYAEDPEQQFLPSTGVVSGFITPEGPGVRLDSGVKAGDEITQYYDPMIAKLIVYGEDRQAAIARLRSALEQCAIFGVTTNIPLLHRISIHSAFRDGATTTSFLDQHGLLATTASDEEDQHLPYTILMAAAISELQQEKHNQPFTPISSSDGRYDHYNPWQKVGPWRVAGSSRTFTYTYKDRDYKVAIQPSPADPTIWRLSIDGGATQDVTGISAGQQRLILRTRTGQQAISVQSGQSEVQLALAGQHYRLYKHQPPQVDSAAHGAGAAHKQKSLTAPMAGTIVKVQAQDGDIVEAHQVLVILGAMKMEHAITAPYAGKVKHIYYTEGAVVQGGAVVVEMEEDS</sequence>
<evidence type="ECO:0000313" key="16">
    <source>
        <dbReference type="Proteomes" id="UP000287224"/>
    </source>
</evidence>
<dbReference type="InterPro" id="IPR000089">
    <property type="entry name" value="Biotin_lipoyl"/>
</dbReference>
<keyword evidence="4 11" id="KW-0547">Nucleotide-binding</keyword>
<name>A0A401Z8V3_9CHLR</name>
<dbReference type="FunFam" id="3.40.50.20:FF:000010">
    <property type="entry name" value="Propionyl-CoA carboxylase subunit alpha"/>
    <property type="match status" value="1"/>
</dbReference>
<dbReference type="PANTHER" id="PTHR18866:SF33">
    <property type="entry name" value="METHYLCROTONOYL-COA CARBOXYLASE SUBUNIT ALPHA, MITOCHONDRIAL-RELATED"/>
    <property type="match status" value="1"/>
</dbReference>
<evidence type="ECO:0000256" key="4">
    <source>
        <dbReference type="ARBA" id="ARBA00022741"/>
    </source>
</evidence>
<evidence type="ECO:0000256" key="5">
    <source>
        <dbReference type="ARBA" id="ARBA00022840"/>
    </source>
</evidence>
<accession>A0A401Z8V3</accession>
<dbReference type="InterPro" id="IPR005482">
    <property type="entry name" value="Biotin_COase_C"/>
</dbReference>
<reference evidence="16" key="1">
    <citation type="submission" date="2018-12" db="EMBL/GenBank/DDBJ databases">
        <title>Tengunoibacter tsumagoiensis gen. nov., sp. nov., Dictyobacter kobayashii sp. nov., D. alpinus sp. nov., and D. joshuensis sp. nov. and description of Dictyobacteraceae fam. nov. within the order Ktedonobacterales isolated from Tengu-no-mugimeshi.</title>
        <authorList>
            <person name="Wang C.M."/>
            <person name="Zheng Y."/>
            <person name="Sakai Y."/>
            <person name="Toyoda A."/>
            <person name="Minakuchi Y."/>
            <person name="Abe K."/>
            <person name="Yokota A."/>
            <person name="Yabe S."/>
        </authorList>
    </citation>
    <scope>NUCLEOTIDE SEQUENCE [LARGE SCALE GENOMIC DNA]</scope>
    <source>
        <strain evidence="16">S-27</strain>
    </source>
</reference>
<proteinExistence type="predicted"/>
<feature type="domain" description="Lipoyl-binding" evidence="12">
    <location>
        <begin position="610"/>
        <end position="688"/>
    </location>
</feature>
<keyword evidence="6" id="KW-0809">Transit peptide</keyword>
<dbReference type="SUPFAM" id="SSF51246">
    <property type="entry name" value="Rudiment single hybrid motif"/>
    <property type="match status" value="1"/>
</dbReference>
<evidence type="ECO:0000313" key="15">
    <source>
        <dbReference type="EMBL" id="GCE03291.1"/>
    </source>
</evidence>
<dbReference type="EMBL" id="BIFQ01000001">
    <property type="protein sequence ID" value="GCE03291.1"/>
    <property type="molecule type" value="Genomic_DNA"/>
</dbReference>
<dbReference type="FunFam" id="3.30.470.20:FF:000028">
    <property type="entry name" value="Methylcrotonoyl-CoA carboxylase subunit alpha, mitochondrial"/>
    <property type="match status" value="1"/>
</dbReference>
<evidence type="ECO:0000256" key="9">
    <source>
        <dbReference type="ARBA" id="ARBA00065901"/>
    </source>
</evidence>
<evidence type="ECO:0000259" key="14">
    <source>
        <dbReference type="PROSITE" id="PS50979"/>
    </source>
</evidence>
<dbReference type="GO" id="GO:0046872">
    <property type="term" value="F:metal ion binding"/>
    <property type="evidence" value="ECO:0007669"/>
    <property type="project" value="InterPro"/>
</dbReference>
<gene>
    <name evidence="15" type="ORF">KDAU_06200</name>
</gene>
<comment type="cofactor">
    <cofactor evidence="1">
        <name>biotin</name>
        <dbReference type="ChEBI" id="CHEBI:57586"/>
    </cofactor>
</comment>
<dbReference type="EC" id="6.3.4.14" evidence="2"/>
<feature type="domain" description="ATP-grasp" evidence="13">
    <location>
        <begin position="130"/>
        <end position="327"/>
    </location>
</feature>
<keyword evidence="3" id="KW-0436">Ligase</keyword>
<dbReference type="InterPro" id="IPR050856">
    <property type="entry name" value="Biotin_carboxylase_complex"/>
</dbReference>
<evidence type="ECO:0000256" key="7">
    <source>
        <dbReference type="ARBA" id="ARBA00023267"/>
    </source>
</evidence>
<dbReference type="PROSITE" id="PS00866">
    <property type="entry name" value="CPSASE_1"/>
    <property type="match status" value="1"/>
</dbReference>
<feature type="domain" description="Biotin carboxylation" evidence="14">
    <location>
        <begin position="11"/>
        <end position="456"/>
    </location>
</feature>
<dbReference type="InterPro" id="IPR016185">
    <property type="entry name" value="PreATP-grasp_dom_sf"/>
</dbReference>
<keyword evidence="16" id="KW-1185">Reference proteome</keyword>
<dbReference type="Proteomes" id="UP000287224">
    <property type="component" value="Unassembled WGS sequence"/>
</dbReference>
<dbReference type="SMART" id="SM00878">
    <property type="entry name" value="Biotin_carb_C"/>
    <property type="match status" value="1"/>
</dbReference>
<dbReference type="FunFam" id="2.40.50.100:FF:000003">
    <property type="entry name" value="Acetyl-CoA carboxylase biotin carboxyl carrier protein"/>
    <property type="match status" value="1"/>
</dbReference>
<evidence type="ECO:0000256" key="1">
    <source>
        <dbReference type="ARBA" id="ARBA00001953"/>
    </source>
</evidence>
<dbReference type="PROSITE" id="PS50975">
    <property type="entry name" value="ATP_GRASP"/>
    <property type="match status" value="1"/>
</dbReference>
<evidence type="ECO:0000256" key="3">
    <source>
        <dbReference type="ARBA" id="ARBA00022598"/>
    </source>
</evidence>
<keyword evidence="5 11" id="KW-0067">ATP-binding</keyword>
<dbReference type="Gene3D" id="3.30.470.20">
    <property type="entry name" value="ATP-grasp fold, B domain"/>
    <property type="match status" value="1"/>
</dbReference>
<dbReference type="FunFam" id="3.30.1490.20:FF:000003">
    <property type="entry name" value="acetyl-CoA carboxylase isoform X1"/>
    <property type="match status" value="1"/>
</dbReference>
<dbReference type="Pfam" id="PF00364">
    <property type="entry name" value="Biotin_lipoyl"/>
    <property type="match status" value="1"/>
</dbReference>
<evidence type="ECO:0000256" key="11">
    <source>
        <dbReference type="PROSITE-ProRule" id="PRU00409"/>
    </source>
</evidence>
<dbReference type="CDD" id="cd06850">
    <property type="entry name" value="biotinyl_domain"/>
    <property type="match status" value="1"/>
</dbReference>
<dbReference type="GO" id="GO:0005524">
    <property type="term" value="F:ATP binding"/>
    <property type="evidence" value="ECO:0007669"/>
    <property type="project" value="UniProtKB-UniRule"/>
</dbReference>
<dbReference type="SUPFAM" id="SSF51230">
    <property type="entry name" value="Single hybrid motif"/>
    <property type="match status" value="1"/>
</dbReference>
<dbReference type="Pfam" id="PF02785">
    <property type="entry name" value="Biotin_carb_C"/>
    <property type="match status" value="1"/>
</dbReference>